<feature type="transmembrane region" description="Helical" evidence="1">
    <location>
        <begin position="270"/>
        <end position="287"/>
    </location>
</feature>
<evidence type="ECO:0000256" key="1">
    <source>
        <dbReference type="SAM" id="Phobius"/>
    </source>
</evidence>
<organism evidence="3 4">
    <name type="scientific">Halpernia humi</name>
    <dbReference type="NCBI Taxonomy" id="493375"/>
    <lineage>
        <taxon>Bacteria</taxon>
        <taxon>Pseudomonadati</taxon>
        <taxon>Bacteroidota</taxon>
        <taxon>Flavobacteriia</taxon>
        <taxon>Flavobacteriales</taxon>
        <taxon>Weeksellaceae</taxon>
        <taxon>Chryseobacterium group</taxon>
        <taxon>Halpernia</taxon>
    </lineage>
</organism>
<keyword evidence="3" id="KW-0808">Transferase</keyword>
<dbReference type="AlphaFoldDB" id="A0A1H6AQN9"/>
<reference evidence="4" key="1">
    <citation type="submission" date="2016-10" db="EMBL/GenBank/DDBJ databases">
        <authorList>
            <person name="Varghese N."/>
            <person name="Submissions S."/>
        </authorList>
    </citation>
    <scope>NUCLEOTIDE SEQUENCE [LARGE SCALE GENOMIC DNA]</scope>
    <source>
        <strain evidence="4">DSM 21580</strain>
    </source>
</reference>
<dbReference type="PANTHER" id="PTHR22916:SF3">
    <property type="entry name" value="UDP-GLCNAC:BETAGAL BETA-1,3-N-ACETYLGLUCOSAMINYLTRANSFERASE-LIKE PROTEIN 1"/>
    <property type="match status" value="1"/>
</dbReference>
<proteinExistence type="predicted"/>
<dbReference type="EMBL" id="FNUS01000006">
    <property type="protein sequence ID" value="SEG50387.1"/>
    <property type="molecule type" value="Genomic_DNA"/>
</dbReference>
<keyword evidence="1" id="KW-0812">Transmembrane</keyword>
<dbReference type="SUPFAM" id="SSF53448">
    <property type="entry name" value="Nucleotide-diphospho-sugar transferases"/>
    <property type="match status" value="1"/>
</dbReference>
<dbReference type="CDD" id="cd00761">
    <property type="entry name" value="Glyco_tranf_GTA_type"/>
    <property type="match status" value="1"/>
</dbReference>
<name>A0A1H6AQN9_9FLAO</name>
<dbReference type="Proteomes" id="UP000236738">
    <property type="component" value="Unassembled WGS sequence"/>
</dbReference>
<evidence type="ECO:0000259" key="2">
    <source>
        <dbReference type="Pfam" id="PF00535"/>
    </source>
</evidence>
<dbReference type="GO" id="GO:0016758">
    <property type="term" value="F:hexosyltransferase activity"/>
    <property type="evidence" value="ECO:0007669"/>
    <property type="project" value="UniProtKB-ARBA"/>
</dbReference>
<keyword evidence="1" id="KW-1133">Transmembrane helix</keyword>
<sequence length="296" mass="34953">MIKLTIFTPTFNRIHLLPRLYESLKSQTNKDFIWMLIDDGSTDGTEDLVNQWKLENEFEIQYFYKKNEGMHSAHNWAYERIQTEWNTCIDSDDKMPKNAVEIIVREILKINNENCYGIVGLDADFNGKILGEYFPQNLKEVQMMDLARKHKVTGDKKLVFKTEILRKLPPYPIFSGEKLVPLSYKSFEAEAQGYYLIPKNEIYCLVEYQEDGSTNNMWRQYRLNPQGFAFMRLKKLNSKIGVKEQFRNAIHLGSSVLFTKNYRQLSQTKYPIIVLLSMPFSILLNLYNRYKTKNLF</sequence>
<protein>
    <submittedName>
        <fullName evidence="3">Glycosyltransferase involved in cell wall bisynthesis</fullName>
    </submittedName>
</protein>
<accession>A0A1H6AQN9</accession>
<dbReference type="PANTHER" id="PTHR22916">
    <property type="entry name" value="GLYCOSYLTRANSFERASE"/>
    <property type="match status" value="1"/>
</dbReference>
<gene>
    <name evidence="3" type="ORF">SAMN05421847_2536</name>
</gene>
<dbReference type="OrthoDB" id="9810303at2"/>
<dbReference type="RefSeq" id="WP_103914394.1">
    <property type="nucleotide sequence ID" value="NZ_FNUS01000006.1"/>
</dbReference>
<dbReference type="Pfam" id="PF00535">
    <property type="entry name" value="Glycos_transf_2"/>
    <property type="match status" value="1"/>
</dbReference>
<evidence type="ECO:0000313" key="4">
    <source>
        <dbReference type="Proteomes" id="UP000236738"/>
    </source>
</evidence>
<dbReference type="Gene3D" id="3.90.550.10">
    <property type="entry name" value="Spore Coat Polysaccharide Biosynthesis Protein SpsA, Chain A"/>
    <property type="match status" value="1"/>
</dbReference>
<evidence type="ECO:0000313" key="3">
    <source>
        <dbReference type="EMBL" id="SEG50387.1"/>
    </source>
</evidence>
<keyword evidence="4" id="KW-1185">Reference proteome</keyword>
<feature type="domain" description="Glycosyltransferase 2-like" evidence="2">
    <location>
        <begin position="5"/>
        <end position="118"/>
    </location>
</feature>
<dbReference type="InterPro" id="IPR029044">
    <property type="entry name" value="Nucleotide-diphossugar_trans"/>
</dbReference>
<keyword evidence="1" id="KW-0472">Membrane</keyword>
<dbReference type="InterPro" id="IPR001173">
    <property type="entry name" value="Glyco_trans_2-like"/>
</dbReference>